<dbReference type="EMBL" id="VFRP01000023">
    <property type="protein sequence ID" value="TPE48306.1"/>
    <property type="molecule type" value="Genomic_DNA"/>
</dbReference>
<dbReference type="InterPro" id="IPR042242">
    <property type="entry name" value="RecO_C"/>
</dbReference>
<comment type="caution">
    <text evidence="9">The sequence shown here is derived from an EMBL/GenBank/DDBJ whole genome shotgun (WGS) entry which is preliminary data.</text>
</comment>
<keyword evidence="10" id="KW-1185">Reference proteome</keyword>
<keyword evidence="3 7" id="KW-0227">DNA damage</keyword>
<protein>
    <recommendedName>
        <fullName evidence="2 7">DNA repair protein RecO</fullName>
    </recommendedName>
    <alternativeName>
        <fullName evidence="6 7">Recombination protein O</fullName>
    </alternativeName>
</protein>
<dbReference type="GO" id="GO:0006302">
    <property type="term" value="P:double-strand break repair"/>
    <property type="evidence" value="ECO:0007669"/>
    <property type="project" value="TreeGrafter"/>
</dbReference>
<dbReference type="AlphaFoldDB" id="A0A501WRB6"/>
<dbReference type="InterPro" id="IPR003717">
    <property type="entry name" value="RecO"/>
</dbReference>
<dbReference type="Gene3D" id="2.40.50.140">
    <property type="entry name" value="Nucleic acid-binding proteins"/>
    <property type="match status" value="1"/>
</dbReference>
<evidence type="ECO:0000313" key="10">
    <source>
        <dbReference type="Proteomes" id="UP000319255"/>
    </source>
</evidence>
<dbReference type="RefSeq" id="WP_140455543.1">
    <property type="nucleotide sequence ID" value="NZ_VFRP01000023.1"/>
</dbReference>
<dbReference type="Pfam" id="PF02565">
    <property type="entry name" value="RecO_C"/>
    <property type="match status" value="1"/>
</dbReference>
<name>A0A501WRB6_9RHOB</name>
<comment type="similarity">
    <text evidence="1 7">Belongs to the RecO family.</text>
</comment>
<evidence type="ECO:0000259" key="8">
    <source>
        <dbReference type="Pfam" id="PF11967"/>
    </source>
</evidence>
<dbReference type="InterPro" id="IPR037278">
    <property type="entry name" value="ARFGAP/RecO"/>
</dbReference>
<keyword evidence="5 7" id="KW-0234">DNA repair</keyword>
<evidence type="ECO:0000313" key="9">
    <source>
        <dbReference type="EMBL" id="TPE48306.1"/>
    </source>
</evidence>
<gene>
    <name evidence="7 9" type="primary">recO</name>
    <name evidence="9" type="ORF">FJM51_18145</name>
</gene>
<evidence type="ECO:0000256" key="1">
    <source>
        <dbReference type="ARBA" id="ARBA00007452"/>
    </source>
</evidence>
<reference evidence="9 10" key="1">
    <citation type="submission" date="2019-06" db="EMBL/GenBank/DDBJ databases">
        <title>A novel bacterium of genus Amaricoccus, isolated from marine sediment.</title>
        <authorList>
            <person name="Huang H."/>
            <person name="Mo K."/>
            <person name="Hu Y."/>
        </authorList>
    </citation>
    <scope>NUCLEOTIDE SEQUENCE [LARGE SCALE GENOMIC DNA]</scope>
    <source>
        <strain evidence="9 10">HB172011</strain>
    </source>
</reference>
<evidence type="ECO:0000256" key="6">
    <source>
        <dbReference type="ARBA" id="ARBA00033409"/>
    </source>
</evidence>
<dbReference type="SUPFAM" id="SSF50249">
    <property type="entry name" value="Nucleic acid-binding proteins"/>
    <property type="match status" value="1"/>
</dbReference>
<dbReference type="OrthoDB" id="9804792at2"/>
<dbReference type="Proteomes" id="UP000319255">
    <property type="component" value="Unassembled WGS sequence"/>
</dbReference>
<feature type="domain" description="DNA replication/recombination mediator RecO N-terminal" evidence="8">
    <location>
        <begin position="1"/>
        <end position="69"/>
    </location>
</feature>
<dbReference type="InterPro" id="IPR022572">
    <property type="entry name" value="DNA_rep/recomb_RecO_N"/>
</dbReference>
<dbReference type="InterPro" id="IPR012340">
    <property type="entry name" value="NA-bd_OB-fold"/>
</dbReference>
<evidence type="ECO:0000256" key="5">
    <source>
        <dbReference type="ARBA" id="ARBA00023204"/>
    </source>
</evidence>
<proteinExistence type="inferred from homology"/>
<sequence length="243" mass="26041">MEWRDEGILLSARRHGESAAIVEIFTAAHGRHAGVVRGGGGRRMAPILQPGAEVSAEWSARVEEQLGAFRLDLLTPHSARLLDDGPALAALQSIAALAAAGLPERAAHPELYALTRDLVAALGREPDWPSRYALWELALLEDLGFGLDLTRCAATGRREDLIYVSPKSGIAVSAEAGAPWAPRLLALPAFLRTGEPTRDPAQLRAALALTGFFLDARLGPALPRERLPAARDRAAEAILRRHG</sequence>
<dbReference type="Pfam" id="PF11967">
    <property type="entry name" value="RecO_N"/>
    <property type="match status" value="1"/>
</dbReference>
<evidence type="ECO:0000256" key="2">
    <source>
        <dbReference type="ARBA" id="ARBA00021310"/>
    </source>
</evidence>
<accession>A0A501WRB6</accession>
<dbReference type="NCBIfam" id="TIGR00613">
    <property type="entry name" value="reco"/>
    <property type="match status" value="1"/>
</dbReference>
<dbReference type="PANTHER" id="PTHR33991">
    <property type="entry name" value="DNA REPAIR PROTEIN RECO"/>
    <property type="match status" value="1"/>
</dbReference>
<dbReference type="GO" id="GO:0006310">
    <property type="term" value="P:DNA recombination"/>
    <property type="evidence" value="ECO:0007669"/>
    <property type="project" value="UniProtKB-UniRule"/>
</dbReference>
<keyword evidence="4 7" id="KW-0233">DNA recombination</keyword>
<organism evidence="9 10">
    <name type="scientific">Amaricoccus solimangrovi</name>
    <dbReference type="NCBI Taxonomy" id="2589815"/>
    <lineage>
        <taxon>Bacteria</taxon>
        <taxon>Pseudomonadati</taxon>
        <taxon>Pseudomonadota</taxon>
        <taxon>Alphaproteobacteria</taxon>
        <taxon>Rhodobacterales</taxon>
        <taxon>Paracoccaceae</taxon>
        <taxon>Amaricoccus</taxon>
    </lineage>
</organism>
<dbReference type="PANTHER" id="PTHR33991:SF1">
    <property type="entry name" value="DNA REPAIR PROTEIN RECO"/>
    <property type="match status" value="1"/>
</dbReference>
<dbReference type="SUPFAM" id="SSF57863">
    <property type="entry name" value="ArfGap/RecO-like zinc finger"/>
    <property type="match status" value="1"/>
</dbReference>
<dbReference type="GO" id="GO:0043590">
    <property type="term" value="C:bacterial nucleoid"/>
    <property type="evidence" value="ECO:0007669"/>
    <property type="project" value="TreeGrafter"/>
</dbReference>
<evidence type="ECO:0000256" key="4">
    <source>
        <dbReference type="ARBA" id="ARBA00023172"/>
    </source>
</evidence>
<evidence type="ECO:0000256" key="3">
    <source>
        <dbReference type="ARBA" id="ARBA00022763"/>
    </source>
</evidence>
<comment type="function">
    <text evidence="7">Involved in DNA repair and RecF pathway recombination.</text>
</comment>
<dbReference type="Gene3D" id="1.20.1440.120">
    <property type="entry name" value="Recombination protein O, C-terminal domain"/>
    <property type="match status" value="1"/>
</dbReference>
<dbReference type="HAMAP" id="MF_00201">
    <property type="entry name" value="RecO"/>
    <property type="match status" value="1"/>
</dbReference>
<evidence type="ECO:0000256" key="7">
    <source>
        <dbReference type="HAMAP-Rule" id="MF_00201"/>
    </source>
</evidence>